<evidence type="ECO:0000313" key="1">
    <source>
        <dbReference type="EMBL" id="KAH3878467.1"/>
    </source>
</evidence>
<reference evidence="1" key="2">
    <citation type="submission" date="2020-11" db="EMBL/GenBank/DDBJ databases">
        <authorList>
            <person name="McCartney M.A."/>
            <person name="Auch B."/>
            <person name="Kono T."/>
            <person name="Mallez S."/>
            <person name="Becker A."/>
            <person name="Gohl D.M."/>
            <person name="Silverstein K.A.T."/>
            <person name="Koren S."/>
            <person name="Bechman K.B."/>
            <person name="Herman A."/>
            <person name="Abrahante J.E."/>
            <person name="Garbe J."/>
        </authorList>
    </citation>
    <scope>NUCLEOTIDE SEQUENCE</scope>
    <source>
        <strain evidence="1">Duluth1</strain>
        <tissue evidence="1">Whole animal</tissue>
    </source>
</reference>
<dbReference type="Proteomes" id="UP000828390">
    <property type="component" value="Unassembled WGS sequence"/>
</dbReference>
<comment type="caution">
    <text evidence="1">The sequence shown here is derived from an EMBL/GenBank/DDBJ whole genome shotgun (WGS) entry which is preliminary data.</text>
</comment>
<name>A0A9D4MIZ1_DREPO</name>
<proteinExistence type="predicted"/>
<dbReference type="Gene3D" id="3.30.420.10">
    <property type="entry name" value="Ribonuclease H-like superfamily/Ribonuclease H"/>
    <property type="match status" value="1"/>
</dbReference>
<accession>A0A9D4MIZ1</accession>
<dbReference type="EMBL" id="JAIWYP010000001">
    <property type="protein sequence ID" value="KAH3878467.1"/>
    <property type="molecule type" value="Genomic_DNA"/>
</dbReference>
<dbReference type="GO" id="GO:0003676">
    <property type="term" value="F:nucleic acid binding"/>
    <property type="evidence" value="ECO:0007669"/>
    <property type="project" value="InterPro"/>
</dbReference>
<dbReference type="InterPro" id="IPR036397">
    <property type="entry name" value="RNaseH_sf"/>
</dbReference>
<sequence>MGHKGDEKFVLRDSFAKGFMAWVGFSYRRKTEIRIINKETQVYRNFYIKTVLNPFLRNDVPKLFPEGRKSMVFYQDSASRHTSKQTLQFLKKEKVNFIDRDECVPKSPDAAPMDFGILGILKRCLQKRNVNSVIGL</sequence>
<keyword evidence="2" id="KW-1185">Reference proteome</keyword>
<gene>
    <name evidence="1" type="ORF">DPMN_002362</name>
</gene>
<protein>
    <recommendedName>
        <fullName evidence="3">Transposase</fullName>
    </recommendedName>
</protein>
<evidence type="ECO:0008006" key="3">
    <source>
        <dbReference type="Google" id="ProtNLM"/>
    </source>
</evidence>
<reference evidence="1" key="1">
    <citation type="journal article" date="2019" name="bioRxiv">
        <title>The Genome of the Zebra Mussel, Dreissena polymorpha: A Resource for Invasive Species Research.</title>
        <authorList>
            <person name="McCartney M.A."/>
            <person name="Auch B."/>
            <person name="Kono T."/>
            <person name="Mallez S."/>
            <person name="Zhang Y."/>
            <person name="Obille A."/>
            <person name="Becker A."/>
            <person name="Abrahante J.E."/>
            <person name="Garbe J."/>
            <person name="Badalamenti J.P."/>
            <person name="Herman A."/>
            <person name="Mangelson H."/>
            <person name="Liachko I."/>
            <person name="Sullivan S."/>
            <person name="Sone E.D."/>
            <person name="Koren S."/>
            <person name="Silverstein K.A.T."/>
            <person name="Beckman K.B."/>
            <person name="Gohl D.M."/>
        </authorList>
    </citation>
    <scope>NUCLEOTIDE SEQUENCE</scope>
    <source>
        <strain evidence="1">Duluth1</strain>
        <tissue evidence="1">Whole animal</tissue>
    </source>
</reference>
<organism evidence="1 2">
    <name type="scientific">Dreissena polymorpha</name>
    <name type="common">Zebra mussel</name>
    <name type="synonym">Mytilus polymorpha</name>
    <dbReference type="NCBI Taxonomy" id="45954"/>
    <lineage>
        <taxon>Eukaryota</taxon>
        <taxon>Metazoa</taxon>
        <taxon>Spiralia</taxon>
        <taxon>Lophotrochozoa</taxon>
        <taxon>Mollusca</taxon>
        <taxon>Bivalvia</taxon>
        <taxon>Autobranchia</taxon>
        <taxon>Heteroconchia</taxon>
        <taxon>Euheterodonta</taxon>
        <taxon>Imparidentia</taxon>
        <taxon>Neoheterodontei</taxon>
        <taxon>Myida</taxon>
        <taxon>Dreissenoidea</taxon>
        <taxon>Dreissenidae</taxon>
        <taxon>Dreissena</taxon>
    </lineage>
</organism>
<dbReference type="AlphaFoldDB" id="A0A9D4MIZ1"/>
<evidence type="ECO:0000313" key="2">
    <source>
        <dbReference type="Proteomes" id="UP000828390"/>
    </source>
</evidence>